<dbReference type="EMBL" id="PQIB02000005">
    <property type="protein sequence ID" value="RLN15897.1"/>
    <property type="molecule type" value="Genomic_DNA"/>
</dbReference>
<name>A0A3L6S4N6_PANMI</name>
<dbReference type="Pfam" id="PF07762">
    <property type="entry name" value="DUF1618"/>
    <property type="match status" value="1"/>
</dbReference>
<sequence length="123" mass="13512">MVPSADPSSSATDPWQIKKRVFQDERGKGPFAHVAFSFQGHAFWANLMEGSMHCDLHAAGDRPHVEFDFLSLPPGFELELGGTMELEQVDTTMDLALVNMFRTMGSAGDSIKFVSINHTGGLR</sequence>
<evidence type="ECO:0000259" key="1">
    <source>
        <dbReference type="Pfam" id="PF07762"/>
    </source>
</evidence>
<evidence type="ECO:0000313" key="2">
    <source>
        <dbReference type="EMBL" id="RLN15897.1"/>
    </source>
</evidence>
<gene>
    <name evidence="2" type="ORF">C2845_PM02G04000</name>
</gene>
<organism evidence="2 3">
    <name type="scientific">Panicum miliaceum</name>
    <name type="common">Proso millet</name>
    <name type="synonym">Broomcorn millet</name>
    <dbReference type="NCBI Taxonomy" id="4540"/>
    <lineage>
        <taxon>Eukaryota</taxon>
        <taxon>Viridiplantae</taxon>
        <taxon>Streptophyta</taxon>
        <taxon>Embryophyta</taxon>
        <taxon>Tracheophyta</taxon>
        <taxon>Spermatophyta</taxon>
        <taxon>Magnoliopsida</taxon>
        <taxon>Liliopsida</taxon>
        <taxon>Poales</taxon>
        <taxon>Poaceae</taxon>
        <taxon>PACMAD clade</taxon>
        <taxon>Panicoideae</taxon>
        <taxon>Panicodae</taxon>
        <taxon>Paniceae</taxon>
        <taxon>Panicinae</taxon>
        <taxon>Panicum</taxon>
        <taxon>Panicum sect. Panicum</taxon>
    </lineage>
</organism>
<dbReference type="Proteomes" id="UP000275267">
    <property type="component" value="Unassembled WGS sequence"/>
</dbReference>
<dbReference type="AlphaFoldDB" id="A0A3L6S4N6"/>
<dbReference type="OrthoDB" id="678833at2759"/>
<comment type="caution">
    <text evidence="2">The sequence shown here is derived from an EMBL/GenBank/DDBJ whole genome shotgun (WGS) entry which is preliminary data.</text>
</comment>
<proteinExistence type="predicted"/>
<protein>
    <recommendedName>
        <fullName evidence="1">DUF1618 domain-containing protein</fullName>
    </recommendedName>
</protein>
<evidence type="ECO:0000313" key="3">
    <source>
        <dbReference type="Proteomes" id="UP000275267"/>
    </source>
</evidence>
<keyword evidence="3" id="KW-1185">Reference proteome</keyword>
<dbReference type="InterPro" id="IPR011676">
    <property type="entry name" value="DUF1618"/>
</dbReference>
<dbReference type="STRING" id="4540.A0A3L6S4N6"/>
<feature type="domain" description="DUF1618" evidence="1">
    <location>
        <begin position="44"/>
        <end position="118"/>
    </location>
</feature>
<reference evidence="3" key="1">
    <citation type="journal article" date="2019" name="Nat. Commun.">
        <title>The genome of broomcorn millet.</title>
        <authorList>
            <person name="Zou C."/>
            <person name="Miki D."/>
            <person name="Li D."/>
            <person name="Tang Q."/>
            <person name="Xiao L."/>
            <person name="Rajput S."/>
            <person name="Deng P."/>
            <person name="Jia W."/>
            <person name="Huang R."/>
            <person name="Zhang M."/>
            <person name="Sun Y."/>
            <person name="Hu J."/>
            <person name="Fu X."/>
            <person name="Schnable P.S."/>
            <person name="Li F."/>
            <person name="Zhang H."/>
            <person name="Feng B."/>
            <person name="Zhu X."/>
            <person name="Liu R."/>
            <person name="Schnable J.C."/>
            <person name="Zhu J.-K."/>
            <person name="Zhang H."/>
        </authorList>
    </citation>
    <scope>NUCLEOTIDE SEQUENCE [LARGE SCALE GENOMIC DNA]</scope>
</reference>
<accession>A0A3L6S4N6</accession>